<gene>
    <name evidence="2" type="ORF">NE663_07780</name>
</gene>
<name>A0ABT1SLR1_9FIRM</name>
<dbReference type="Pfam" id="PF01909">
    <property type="entry name" value="NTP_transf_2"/>
    <property type="match status" value="1"/>
</dbReference>
<dbReference type="InterPro" id="IPR052548">
    <property type="entry name" value="Type_VII_TA_antitoxin"/>
</dbReference>
<dbReference type="SUPFAM" id="SSF81301">
    <property type="entry name" value="Nucleotidyltransferase"/>
    <property type="match status" value="1"/>
</dbReference>
<dbReference type="RefSeq" id="WP_178200348.1">
    <property type="nucleotide sequence ID" value="NZ_CALVCM010000015.1"/>
</dbReference>
<dbReference type="PANTHER" id="PTHR33933">
    <property type="entry name" value="NUCLEOTIDYLTRANSFERASE"/>
    <property type="match status" value="1"/>
</dbReference>
<evidence type="ECO:0000313" key="2">
    <source>
        <dbReference type="EMBL" id="MCQ5122157.1"/>
    </source>
</evidence>
<reference evidence="2 3" key="1">
    <citation type="submission" date="2022-06" db="EMBL/GenBank/DDBJ databases">
        <title>Isolation of gut microbiota from human fecal samples.</title>
        <authorList>
            <person name="Pamer E.G."/>
            <person name="Barat B."/>
            <person name="Waligurski E."/>
            <person name="Medina S."/>
            <person name="Paddock L."/>
            <person name="Mostad J."/>
        </authorList>
    </citation>
    <scope>NUCLEOTIDE SEQUENCE [LARGE SCALE GENOMIC DNA]</scope>
    <source>
        <strain evidence="2 3">DFI.6.1</strain>
    </source>
</reference>
<feature type="domain" description="Polymerase nucleotidyl transferase" evidence="1">
    <location>
        <begin position="27"/>
        <end position="75"/>
    </location>
</feature>
<accession>A0ABT1SLR1</accession>
<dbReference type="InterPro" id="IPR002934">
    <property type="entry name" value="Polymerase_NTP_transf_dom"/>
</dbReference>
<keyword evidence="3" id="KW-1185">Reference proteome</keyword>
<dbReference type="Proteomes" id="UP001524435">
    <property type="component" value="Unassembled WGS sequence"/>
</dbReference>
<proteinExistence type="predicted"/>
<comment type="caution">
    <text evidence="2">The sequence shown here is derived from an EMBL/GenBank/DDBJ whole genome shotgun (WGS) entry which is preliminary data.</text>
</comment>
<dbReference type="Gene3D" id="3.30.460.10">
    <property type="entry name" value="Beta Polymerase, domain 2"/>
    <property type="match status" value="1"/>
</dbReference>
<sequence length="92" mass="10659">MGQNVLFQKAQYNYINENTKLLTIEEIKEALQPLCKKYHIQSVILFGSYSKGNATGESDIDLVVEYDSDTKAFVRMEFMDKELEIINSCLIW</sequence>
<dbReference type="EMBL" id="JANGCH010000010">
    <property type="protein sequence ID" value="MCQ5122157.1"/>
    <property type="molecule type" value="Genomic_DNA"/>
</dbReference>
<dbReference type="PANTHER" id="PTHR33933:SF1">
    <property type="entry name" value="PROTEIN ADENYLYLTRANSFERASE MNTA-RELATED"/>
    <property type="match status" value="1"/>
</dbReference>
<protein>
    <submittedName>
        <fullName evidence="2">Nucleotidyltransferase domain-containing protein</fullName>
    </submittedName>
</protein>
<evidence type="ECO:0000313" key="3">
    <source>
        <dbReference type="Proteomes" id="UP001524435"/>
    </source>
</evidence>
<dbReference type="CDD" id="cd05403">
    <property type="entry name" value="NT_KNTase_like"/>
    <property type="match status" value="1"/>
</dbReference>
<dbReference type="InterPro" id="IPR043519">
    <property type="entry name" value="NT_sf"/>
</dbReference>
<evidence type="ECO:0000259" key="1">
    <source>
        <dbReference type="Pfam" id="PF01909"/>
    </source>
</evidence>
<organism evidence="2 3">
    <name type="scientific">Massilicoli timonensis</name>
    <dbReference type="NCBI Taxonomy" id="2015901"/>
    <lineage>
        <taxon>Bacteria</taxon>
        <taxon>Bacillati</taxon>
        <taxon>Bacillota</taxon>
        <taxon>Erysipelotrichia</taxon>
        <taxon>Erysipelotrichales</taxon>
        <taxon>Erysipelotrichaceae</taxon>
        <taxon>Massilicoli</taxon>
    </lineage>
</organism>